<dbReference type="SUPFAM" id="SSF46785">
    <property type="entry name" value="Winged helix' DNA-binding domain"/>
    <property type="match status" value="1"/>
</dbReference>
<sequence>MKQKIVCAEGQDEIISAMNRRREIMRRLEKDGSVSVSILAKEFSVSTMTIRRDLNFFEKQGILETNYGGAHIRHDRIMTPDFILRNEKMIMNKRKIGRKAVEFLKDGDTIFMDTGTTVLQMAKYFPDIHGTIITNSLSIVQYMSSNAKIKIILAPGVYREGTGGTIDCDTIDFLRRYYVDKAFLGAIACKPDFGATTPDEIDAKIKQTMCEHSEASFLLVDHTKFLSKSLIKYNDLSEFSYILTDEEIEDDMEKDIIKVNRELIIC</sequence>
<dbReference type="Gene3D" id="1.10.10.10">
    <property type="entry name" value="Winged helix-like DNA-binding domain superfamily/Winged helix DNA-binding domain"/>
    <property type="match status" value="1"/>
</dbReference>
<dbReference type="Gene3D" id="3.40.50.1360">
    <property type="match status" value="1"/>
</dbReference>
<evidence type="ECO:0000313" key="5">
    <source>
        <dbReference type="EMBL" id="ROR21947.1"/>
    </source>
</evidence>
<keyword evidence="3" id="KW-0804">Transcription</keyword>
<dbReference type="InterPro" id="IPR037171">
    <property type="entry name" value="NagB/RpiA_transferase-like"/>
</dbReference>
<comment type="caution">
    <text evidence="5">The sequence shown here is derived from an EMBL/GenBank/DDBJ whole genome shotgun (WGS) entry which is preliminary data.</text>
</comment>
<dbReference type="PANTHER" id="PTHR30363">
    <property type="entry name" value="HTH-TYPE TRANSCRIPTIONAL REGULATOR SRLR-RELATED"/>
    <property type="match status" value="1"/>
</dbReference>
<dbReference type="SMART" id="SM00420">
    <property type="entry name" value="HTH_DEOR"/>
    <property type="match status" value="1"/>
</dbReference>
<dbReference type="PROSITE" id="PS00894">
    <property type="entry name" value="HTH_DEOR_1"/>
    <property type="match status" value="1"/>
</dbReference>
<dbReference type="OrthoDB" id="9797223at2"/>
<evidence type="ECO:0000256" key="1">
    <source>
        <dbReference type="ARBA" id="ARBA00023015"/>
    </source>
</evidence>
<dbReference type="SMART" id="SM01134">
    <property type="entry name" value="DeoRC"/>
    <property type="match status" value="1"/>
</dbReference>
<evidence type="ECO:0000256" key="3">
    <source>
        <dbReference type="ARBA" id="ARBA00023163"/>
    </source>
</evidence>
<dbReference type="RefSeq" id="WP_123610946.1">
    <property type="nucleotide sequence ID" value="NZ_RJVG01000018.1"/>
</dbReference>
<dbReference type="GO" id="GO:0003677">
    <property type="term" value="F:DNA binding"/>
    <property type="evidence" value="ECO:0007669"/>
    <property type="project" value="UniProtKB-KW"/>
</dbReference>
<dbReference type="PANTHER" id="PTHR30363:SF44">
    <property type="entry name" value="AGA OPERON TRANSCRIPTIONAL REPRESSOR-RELATED"/>
    <property type="match status" value="1"/>
</dbReference>
<feature type="domain" description="HTH deoR-type" evidence="4">
    <location>
        <begin position="17"/>
        <end position="72"/>
    </location>
</feature>
<accession>A0A3N1XB41</accession>
<dbReference type="InterPro" id="IPR036390">
    <property type="entry name" value="WH_DNA-bd_sf"/>
</dbReference>
<dbReference type="InterPro" id="IPR036388">
    <property type="entry name" value="WH-like_DNA-bd_sf"/>
</dbReference>
<dbReference type="PROSITE" id="PS51000">
    <property type="entry name" value="HTH_DEOR_2"/>
    <property type="match status" value="1"/>
</dbReference>
<dbReference type="SUPFAM" id="SSF100950">
    <property type="entry name" value="NagB/RpiA/CoA transferase-like"/>
    <property type="match status" value="1"/>
</dbReference>
<dbReference type="InterPro" id="IPR001034">
    <property type="entry name" value="DeoR_HTH"/>
</dbReference>
<dbReference type="EMBL" id="RJVG01000018">
    <property type="protein sequence ID" value="ROR21947.1"/>
    <property type="molecule type" value="Genomic_DNA"/>
</dbReference>
<evidence type="ECO:0000259" key="4">
    <source>
        <dbReference type="PROSITE" id="PS51000"/>
    </source>
</evidence>
<dbReference type="InterPro" id="IPR050313">
    <property type="entry name" value="Carb_Metab_HTH_regulators"/>
</dbReference>
<evidence type="ECO:0000313" key="6">
    <source>
        <dbReference type="Proteomes" id="UP000273083"/>
    </source>
</evidence>
<dbReference type="PRINTS" id="PR00037">
    <property type="entry name" value="HTHLACR"/>
</dbReference>
<keyword evidence="2" id="KW-0238">DNA-binding</keyword>
<gene>
    <name evidence="5" type="ORF">EDD66_11827</name>
</gene>
<keyword evidence="1" id="KW-0805">Transcription regulation</keyword>
<dbReference type="Pfam" id="PF00455">
    <property type="entry name" value="DeoRC"/>
    <property type="match status" value="1"/>
</dbReference>
<dbReference type="Pfam" id="PF08220">
    <property type="entry name" value="HTH_DeoR"/>
    <property type="match status" value="1"/>
</dbReference>
<evidence type="ECO:0000256" key="2">
    <source>
        <dbReference type="ARBA" id="ARBA00023125"/>
    </source>
</evidence>
<organism evidence="5 6">
    <name type="scientific">Mobilisporobacter senegalensis</name>
    <dbReference type="NCBI Taxonomy" id="1329262"/>
    <lineage>
        <taxon>Bacteria</taxon>
        <taxon>Bacillati</taxon>
        <taxon>Bacillota</taxon>
        <taxon>Clostridia</taxon>
        <taxon>Lachnospirales</taxon>
        <taxon>Lachnospiraceae</taxon>
        <taxon>Mobilisporobacter</taxon>
    </lineage>
</organism>
<dbReference type="Proteomes" id="UP000273083">
    <property type="component" value="Unassembled WGS sequence"/>
</dbReference>
<proteinExistence type="predicted"/>
<name>A0A3N1XB41_9FIRM</name>
<dbReference type="GO" id="GO:0003700">
    <property type="term" value="F:DNA-binding transcription factor activity"/>
    <property type="evidence" value="ECO:0007669"/>
    <property type="project" value="InterPro"/>
</dbReference>
<dbReference type="InterPro" id="IPR014036">
    <property type="entry name" value="DeoR-like_C"/>
</dbReference>
<keyword evidence="6" id="KW-1185">Reference proteome</keyword>
<protein>
    <submittedName>
        <fullName evidence="5">DeoR family transcriptional regulator</fullName>
    </submittedName>
</protein>
<reference evidence="5 6" key="1">
    <citation type="submission" date="2018-11" db="EMBL/GenBank/DDBJ databases">
        <title>Genomic Encyclopedia of Type Strains, Phase IV (KMG-IV): sequencing the most valuable type-strain genomes for metagenomic binning, comparative biology and taxonomic classification.</title>
        <authorList>
            <person name="Goeker M."/>
        </authorList>
    </citation>
    <scope>NUCLEOTIDE SEQUENCE [LARGE SCALE GENOMIC DNA]</scope>
    <source>
        <strain evidence="5 6">DSM 26537</strain>
    </source>
</reference>
<dbReference type="InterPro" id="IPR018356">
    <property type="entry name" value="Tscrpt_reg_HTH_DeoR_CS"/>
</dbReference>
<dbReference type="AlphaFoldDB" id="A0A3N1XB41"/>